<dbReference type="Gene3D" id="3.30.379.10">
    <property type="entry name" value="Chitobiase/beta-hexosaminidase domain 2-like"/>
    <property type="match status" value="1"/>
</dbReference>
<feature type="domain" description="Gylcosyl hydrolase 115 C-terminal" evidence="2">
    <location>
        <begin position="793"/>
        <end position="991"/>
    </location>
</feature>
<reference evidence="3 4" key="1">
    <citation type="journal article" date="2018" name="Front. Microbiol.">
        <title>Genome-Wide Analysis of Corynespora cassiicola Leaf Fall Disease Putative Effectors.</title>
        <authorList>
            <person name="Lopez D."/>
            <person name="Ribeiro S."/>
            <person name="Label P."/>
            <person name="Fumanal B."/>
            <person name="Venisse J.S."/>
            <person name="Kohler A."/>
            <person name="de Oliveira R.R."/>
            <person name="Labutti K."/>
            <person name="Lipzen A."/>
            <person name="Lail K."/>
            <person name="Bauer D."/>
            <person name="Ohm R.A."/>
            <person name="Barry K.W."/>
            <person name="Spatafora J."/>
            <person name="Grigoriev I.V."/>
            <person name="Martin F.M."/>
            <person name="Pujade-Renaud V."/>
        </authorList>
    </citation>
    <scope>NUCLEOTIDE SEQUENCE [LARGE SCALE GENOMIC DNA]</scope>
    <source>
        <strain evidence="3 4">Philippines</strain>
    </source>
</reference>
<dbReference type="Pfam" id="PF17829">
    <property type="entry name" value="GH115_C"/>
    <property type="match status" value="1"/>
</dbReference>
<gene>
    <name evidence="3" type="ORF">BS50DRAFT_618603</name>
</gene>
<dbReference type="Proteomes" id="UP000240883">
    <property type="component" value="Unassembled WGS sequence"/>
</dbReference>
<name>A0A2T2NVX6_CORCC</name>
<dbReference type="EMBL" id="KZ678132">
    <property type="protein sequence ID" value="PSN69553.1"/>
    <property type="molecule type" value="Genomic_DNA"/>
</dbReference>
<dbReference type="InterPro" id="IPR042301">
    <property type="entry name" value="GH115_sf"/>
</dbReference>
<dbReference type="Pfam" id="PF15979">
    <property type="entry name" value="Glyco_hydro_115"/>
    <property type="match status" value="1"/>
</dbReference>
<evidence type="ECO:0000313" key="3">
    <source>
        <dbReference type="EMBL" id="PSN69553.1"/>
    </source>
</evidence>
<evidence type="ECO:0000259" key="2">
    <source>
        <dbReference type="Pfam" id="PF17829"/>
    </source>
</evidence>
<evidence type="ECO:0000313" key="4">
    <source>
        <dbReference type="Proteomes" id="UP000240883"/>
    </source>
</evidence>
<dbReference type="GO" id="GO:0016787">
    <property type="term" value="F:hydrolase activity"/>
    <property type="evidence" value="ECO:0007669"/>
    <property type="project" value="UniProtKB-KW"/>
</dbReference>
<dbReference type="InterPro" id="IPR041437">
    <property type="entry name" value="GH115_C"/>
</dbReference>
<sequence>MFDSQITSFTNSPGSLKLHGTPILVDPDDYEGIHIAACNLASDLKKVTGHWSHVWEGVEEKQSYNLIVVGSLQRSRFVQELSQSETTGASRYGDLRGKWESFQTSVQSCPWRCSERMLVVAGSDKRGTIFGCYTLSEQIGVSPWYWWADVHIRPQPCVFALPITTFHGEPSVQYRGIFINDEAPALTDWVHEKFGPKYNSEFYKKVFELLLRLKANFLWPAMWSGFPEPGSIFFTDDPLNQQLADKYGIVISTSHHEPMGCNMSEWRASGNGEWIWESNKSAISEYFSSGAKRSKPFESLLTLGMRGDSDVSIISEDPKATLKDVIDAQRRIIDAVYGSHDGVGQVMALYKEVQEYYEDGLEIPDDVTLLFADDNFGNIRRYPTNEERSRRGGAGVYYHLEYVGTPRSYKWLNSNSCGKLHHQLTSAWDNGIRKIWVFNVGDIKPQELPLTFALSLAWNVQSIRSWQVPDFLRTFSTREFGSEKALDIANLLLGHDRLVALRRHEHIEPDTFSILNYGEADDILQRFISLEKRADELFGSVDAPQKASFFQLVLHPLRASRINTELRILQAQNRLHGLQRRNSTNVLAKKCLQVFEEDWELAETFHDNGWTEPNDKWNHIMQQPHYGYSSKTWHAPSRDMVTGISFVQRRQSSTRIAGQMGVMVEGQEGVRPGIINEESDRTHPSRGDLVSGLTLPKITRYGAQRPYFEIYSRGTTSIDWTATVPYDWIKLSKYSGQIFPDDESHRIHVTIDWSFVPSDFNSTAEIDLRAASGEYEQVHLPVTNHASLEKFRGFPEADRYISIEASAALLRKDHLQFYEHLPYLGRTSAGSISLERQSLTLHDKTAETIPWMEYPLYTFSELSEVKSGLATVWMYFTMTLDPTPGQPLLYDIALDGTLKQNIRLIPEPHTNATTKMGTLEGEAEDTVGLPAGLPEGWLSAVQDNVWIRSHEFDYTGPGPHLLRLRLLEKGLILEKVVVDFGGMKRSYLGPPPTVQL</sequence>
<keyword evidence="4" id="KW-1185">Reference proteome</keyword>
<dbReference type="STRING" id="1448308.A0A2T2NVX6"/>
<accession>A0A2T2NVX6</accession>
<dbReference type="Gene3D" id="1.20.58.2150">
    <property type="match status" value="1"/>
</dbReference>
<dbReference type="InterPro" id="IPR029018">
    <property type="entry name" value="Hex-like_dom2"/>
</dbReference>
<keyword evidence="1" id="KW-0378">Hydrolase</keyword>
<proteinExistence type="predicted"/>
<dbReference type="AlphaFoldDB" id="A0A2T2NVX6"/>
<dbReference type="PANTHER" id="PTHR37842:SF2">
    <property type="entry name" value="GYLCOSYL HYDROLASE 115 C-TERMINAL DOMAIN-CONTAINING PROTEIN"/>
    <property type="match status" value="1"/>
</dbReference>
<dbReference type="Gene3D" id="3.20.20.520">
    <property type="entry name" value="Glycosyl hydrolase family 115"/>
    <property type="match status" value="1"/>
</dbReference>
<dbReference type="InterPro" id="IPR031924">
    <property type="entry name" value="GH115"/>
</dbReference>
<protein>
    <recommendedName>
        <fullName evidence="2">Gylcosyl hydrolase 115 C-terminal domain-containing protein</fullName>
    </recommendedName>
</protein>
<dbReference type="Gene3D" id="2.60.120.1620">
    <property type="match status" value="1"/>
</dbReference>
<dbReference type="OrthoDB" id="4849794at2759"/>
<dbReference type="PANTHER" id="PTHR37842">
    <property type="match status" value="1"/>
</dbReference>
<evidence type="ECO:0000256" key="1">
    <source>
        <dbReference type="ARBA" id="ARBA00022801"/>
    </source>
</evidence>
<organism evidence="3 4">
    <name type="scientific">Corynespora cassiicola Philippines</name>
    <dbReference type="NCBI Taxonomy" id="1448308"/>
    <lineage>
        <taxon>Eukaryota</taxon>
        <taxon>Fungi</taxon>
        <taxon>Dikarya</taxon>
        <taxon>Ascomycota</taxon>
        <taxon>Pezizomycotina</taxon>
        <taxon>Dothideomycetes</taxon>
        <taxon>Pleosporomycetidae</taxon>
        <taxon>Pleosporales</taxon>
        <taxon>Corynesporascaceae</taxon>
        <taxon>Corynespora</taxon>
    </lineage>
</organism>